<comment type="caution">
    <text evidence="1">The sequence shown here is derived from an EMBL/GenBank/DDBJ whole genome shotgun (WGS) entry which is preliminary data.</text>
</comment>
<sequence>MNHDLDLFIEDQINGGYGPILDQLTGDECDLFDDLAFDPNDEPTVEALELIEAAFGA</sequence>
<dbReference type="AlphaFoldDB" id="A0A5C5XNU1"/>
<gene>
    <name evidence="1" type="ORF">Pan54_51500</name>
</gene>
<organism evidence="1 2">
    <name type="scientific">Rubinisphaera italica</name>
    <dbReference type="NCBI Taxonomy" id="2527969"/>
    <lineage>
        <taxon>Bacteria</taxon>
        <taxon>Pseudomonadati</taxon>
        <taxon>Planctomycetota</taxon>
        <taxon>Planctomycetia</taxon>
        <taxon>Planctomycetales</taxon>
        <taxon>Planctomycetaceae</taxon>
        <taxon>Rubinisphaera</taxon>
    </lineage>
</organism>
<proteinExistence type="predicted"/>
<name>A0A5C5XNU1_9PLAN</name>
<evidence type="ECO:0000313" key="1">
    <source>
        <dbReference type="EMBL" id="TWT64388.1"/>
    </source>
</evidence>
<dbReference type="EMBL" id="SJPG01000001">
    <property type="protein sequence ID" value="TWT64388.1"/>
    <property type="molecule type" value="Genomic_DNA"/>
</dbReference>
<reference evidence="1 2" key="1">
    <citation type="submission" date="2019-02" db="EMBL/GenBank/DDBJ databases">
        <title>Deep-cultivation of Planctomycetes and their phenomic and genomic characterization uncovers novel biology.</title>
        <authorList>
            <person name="Wiegand S."/>
            <person name="Jogler M."/>
            <person name="Boedeker C."/>
            <person name="Pinto D."/>
            <person name="Vollmers J."/>
            <person name="Rivas-Marin E."/>
            <person name="Kohn T."/>
            <person name="Peeters S.H."/>
            <person name="Heuer A."/>
            <person name="Rast P."/>
            <person name="Oberbeckmann S."/>
            <person name="Bunk B."/>
            <person name="Jeske O."/>
            <person name="Meyerdierks A."/>
            <person name="Storesund J.E."/>
            <person name="Kallscheuer N."/>
            <person name="Luecker S."/>
            <person name="Lage O.M."/>
            <person name="Pohl T."/>
            <person name="Merkel B.J."/>
            <person name="Hornburger P."/>
            <person name="Mueller R.-W."/>
            <person name="Bruemmer F."/>
            <person name="Labrenz M."/>
            <person name="Spormann A.M."/>
            <person name="Op Den Camp H."/>
            <person name="Overmann J."/>
            <person name="Amann R."/>
            <person name="Jetten M.S.M."/>
            <person name="Mascher T."/>
            <person name="Medema M.H."/>
            <person name="Devos D.P."/>
            <person name="Kaster A.-K."/>
            <person name="Ovreas L."/>
            <person name="Rohde M."/>
            <person name="Galperin M.Y."/>
            <person name="Jogler C."/>
        </authorList>
    </citation>
    <scope>NUCLEOTIDE SEQUENCE [LARGE SCALE GENOMIC DNA]</scope>
    <source>
        <strain evidence="1 2">Pan54</strain>
    </source>
</reference>
<accession>A0A5C5XNU1</accession>
<dbReference type="RefSeq" id="WP_165441969.1">
    <property type="nucleotide sequence ID" value="NZ_SJPG01000001.1"/>
</dbReference>
<protein>
    <submittedName>
        <fullName evidence="1">Uncharacterized protein</fullName>
    </submittedName>
</protein>
<dbReference type="Proteomes" id="UP000316095">
    <property type="component" value="Unassembled WGS sequence"/>
</dbReference>
<evidence type="ECO:0000313" key="2">
    <source>
        <dbReference type="Proteomes" id="UP000316095"/>
    </source>
</evidence>
<keyword evidence="2" id="KW-1185">Reference proteome</keyword>